<dbReference type="InterPro" id="IPR018247">
    <property type="entry name" value="EF_Hand_1_Ca_BS"/>
</dbReference>
<comment type="caution">
    <text evidence="7">The sequence shown here is derived from an EMBL/GenBank/DDBJ whole genome shotgun (WGS) entry which is preliminary data.</text>
</comment>
<evidence type="ECO:0000256" key="5">
    <source>
        <dbReference type="SAM" id="MobiDB-lite"/>
    </source>
</evidence>
<keyword evidence="6" id="KW-0472">Membrane</keyword>
<dbReference type="EMBL" id="MEYI01000036">
    <property type="protein sequence ID" value="OGD23538.1"/>
    <property type="molecule type" value="Genomic_DNA"/>
</dbReference>
<dbReference type="AlphaFoldDB" id="A0A1F5AYS0"/>
<dbReference type="Proteomes" id="UP000176639">
    <property type="component" value="Unassembled WGS sequence"/>
</dbReference>
<feature type="region of interest" description="Disordered" evidence="5">
    <location>
        <begin position="48"/>
        <end position="78"/>
    </location>
</feature>
<sequence>MDKERRKKLVIPVVLLLGIFIGGVIVLRTQGIGAQVLTEGKKVLFPIASEPDADPDGDGLKNWQEETYKTDPRNPDTDGDGYLDGEEVASGYDPLIPAPNDALEGTDTNTPRPLPKNLTTYLAQILTQKISSGEIAPAQGSSLEDISNDPNLPYNQDLMDEALAQIGLRAKEYFALPEVKDTEIKISLVPATKESVVLYVFQLSQAMLFEESGGLNASEGNIIKETVETKNTEKITLLINDYKKTVVALKEVVAPSEFAEMHKNYIAIFSLLTTVLDSVKNASEDPAKAAAAIETYPQALDMVRLWDEQLLTKIASY</sequence>
<reference evidence="7 8" key="1">
    <citation type="journal article" date="2016" name="Nat. Commun.">
        <title>Thousands of microbial genomes shed light on interconnected biogeochemical processes in an aquifer system.</title>
        <authorList>
            <person name="Anantharaman K."/>
            <person name="Brown C.T."/>
            <person name="Hug L.A."/>
            <person name="Sharon I."/>
            <person name="Castelle C.J."/>
            <person name="Probst A.J."/>
            <person name="Thomas B.C."/>
            <person name="Singh A."/>
            <person name="Wilkins M.J."/>
            <person name="Karaoz U."/>
            <person name="Brodie E.L."/>
            <person name="Williams K.H."/>
            <person name="Hubbard S.S."/>
            <person name="Banfield J.F."/>
        </authorList>
    </citation>
    <scope>NUCLEOTIDE SEQUENCE [LARGE SCALE GENOMIC DNA]</scope>
</reference>
<gene>
    <name evidence="7" type="ORF">A2Z10_00610</name>
</gene>
<name>A0A1F5AYS0_9BACT</name>
<feature type="transmembrane region" description="Helical" evidence="6">
    <location>
        <begin position="9"/>
        <end position="27"/>
    </location>
</feature>
<accession>A0A1F5AYS0</accession>
<evidence type="ECO:0000256" key="3">
    <source>
        <dbReference type="ARBA" id="ARBA00022729"/>
    </source>
</evidence>
<evidence type="ECO:0000313" key="8">
    <source>
        <dbReference type="Proteomes" id="UP000176639"/>
    </source>
</evidence>
<dbReference type="Pfam" id="PF18884">
    <property type="entry name" value="TSP3_bac"/>
    <property type="match status" value="2"/>
</dbReference>
<proteinExistence type="predicted"/>
<dbReference type="PROSITE" id="PS00018">
    <property type="entry name" value="EF_HAND_1"/>
    <property type="match status" value="1"/>
</dbReference>
<evidence type="ECO:0008006" key="9">
    <source>
        <dbReference type="Google" id="ProtNLM"/>
    </source>
</evidence>
<dbReference type="InterPro" id="IPR059100">
    <property type="entry name" value="TSP3_bac"/>
</dbReference>
<protein>
    <recommendedName>
        <fullName evidence="9">EF-hand domain-containing protein</fullName>
    </recommendedName>
</protein>
<evidence type="ECO:0000313" key="7">
    <source>
        <dbReference type="EMBL" id="OGD23538.1"/>
    </source>
</evidence>
<evidence type="ECO:0000256" key="2">
    <source>
        <dbReference type="ARBA" id="ARBA00022525"/>
    </source>
</evidence>
<keyword evidence="4" id="KW-0106">Calcium</keyword>
<evidence type="ECO:0000256" key="4">
    <source>
        <dbReference type="ARBA" id="ARBA00022837"/>
    </source>
</evidence>
<keyword evidence="3" id="KW-0732">Signal</keyword>
<keyword evidence="2" id="KW-0964">Secreted</keyword>
<keyword evidence="6" id="KW-1133">Transmembrane helix</keyword>
<keyword evidence="6" id="KW-0812">Transmembrane</keyword>
<evidence type="ECO:0000256" key="1">
    <source>
        <dbReference type="ARBA" id="ARBA00004613"/>
    </source>
</evidence>
<feature type="compositionally biased region" description="Basic and acidic residues" evidence="5">
    <location>
        <begin position="63"/>
        <end position="76"/>
    </location>
</feature>
<evidence type="ECO:0000256" key="6">
    <source>
        <dbReference type="SAM" id="Phobius"/>
    </source>
</evidence>
<organism evidence="7 8">
    <name type="scientific">Candidatus Azambacteria bacterium RBG_16_47_10</name>
    <dbReference type="NCBI Taxonomy" id="1797292"/>
    <lineage>
        <taxon>Bacteria</taxon>
        <taxon>Candidatus Azamiibacteriota</taxon>
    </lineage>
</organism>
<comment type="subcellular location">
    <subcellularLocation>
        <location evidence="1">Secreted</location>
    </subcellularLocation>
</comment>